<dbReference type="InterPro" id="IPR047680">
    <property type="entry name" value="MarP-like"/>
</dbReference>
<feature type="transmembrane region" description="Helical" evidence="5">
    <location>
        <begin position="29"/>
        <end position="46"/>
    </location>
</feature>
<dbReference type="GO" id="GO:0008233">
    <property type="term" value="F:peptidase activity"/>
    <property type="evidence" value="ECO:0007669"/>
    <property type="project" value="UniProtKB-KW"/>
</dbReference>
<feature type="transmembrane region" description="Helical" evidence="5">
    <location>
        <begin position="100"/>
        <end position="121"/>
    </location>
</feature>
<keyword evidence="3 5" id="KW-1133">Transmembrane helix</keyword>
<accession>A0ABT0JRY7</accession>
<dbReference type="RefSeq" id="WP_248823000.1">
    <property type="nucleotide sequence ID" value="NZ_JALKFT010000001.1"/>
</dbReference>
<keyword evidence="6" id="KW-0378">Hydrolase</keyword>
<organism evidence="6 7">
    <name type="scientific">Frankia umida</name>
    <dbReference type="NCBI Taxonomy" id="573489"/>
    <lineage>
        <taxon>Bacteria</taxon>
        <taxon>Bacillati</taxon>
        <taxon>Actinomycetota</taxon>
        <taxon>Actinomycetes</taxon>
        <taxon>Frankiales</taxon>
        <taxon>Frankiaceae</taxon>
        <taxon>Frankia</taxon>
    </lineage>
</organism>
<dbReference type="Pfam" id="PF02674">
    <property type="entry name" value="Colicin_V"/>
    <property type="match status" value="1"/>
</dbReference>
<dbReference type="Pfam" id="PF13365">
    <property type="entry name" value="Trypsin_2"/>
    <property type="match status" value="1"/>
</dbReference>
<dbReference type="PRINTS" id="PR00834">
    <property type="entry name" value="PROTEASES2C"/>
</dbReference>
<dbReference type="Gene3D" id="2.40.10.10">
    <property type="entry name" value="Trypsin-like serine proteases"/>
    <property type="match status" value="2"/>
</dbReference>
<comment type="caution">
    <text evidence="6">The sequence shown here is derived from an EMBL/GenBank/DDBJ whole genome shotgun (WGS) entry which is preliminary data.</text>
</comment>
<dbReference type="PANTHER" id="PTHR43019">
    <property type="entry name" value="SERINE ENDOPROTEASE DEGS"/>
    <property type="match status" value="1"/>
</dbReference>
<keyword evidence="4 5" id="KW-0472">Membrane</keyword>
<dbReference type="InterPro" id="IPR043504">
    <property type="entry name" value="Peptidase_S1_PA_chymotrypsin"/>
</dbReference>
<dbReference type="SUPFAM" id="SSF50494">
    <property type="entry name" value="Trypsin-like serine proteases"/>
    <property type="match status" value="1"/>
</dbReference>
<evidence type="ECO:0000256" key="3">
    <source>
        <dbReference type="ARBA" id="ARBA00022989"/>
    </source>
</evidence>
<sequence length="394" mass="40266">MPNLLDLALLLLIVLFAISGYRQGFLVGLLSFVGFLGGGVLGAKIAKPFTEAIGQREHGALIGLLVVLGLAMVGQVAGTALGAAARDRLTWRPGRTVDAAAGAVLSGLSVLLVAWLLATAVQRSPFTSLARSVQDSRVLAAVDGEMPGGVRQTFADLRQIADSKGFPEVFSGLSGERIISASPPDPATTAATGVRDAAGSIVKIRGVARSCNERVEGSGFVFAPQRVMTNAHVVAGVRQPTIVLAGGVLPAQVVLFDPDRDIAVLSVPDLTRPPLRLRTSPAAGAEEPAVIAGYPEDGPYTTVAARVRVHQRARAANIYEHGSVVRDIYSVRGQVLPGNSGGPLLALDGSVLGVVFAAAIGDSDTGYVLSATEVASAATAGGVATTPVSTQGCA</sequence>
<dbReference type="EC" id="3.4.21.-" evidence="6"/>
<dbReference type="InterPro" id="IPR003825">
    <property type="entry name" value="Colicin-V_CvpA"/>
</dbReference>
<keyword evidence="6" id="KW-0645">Protease</keyword>
<evidence type="ECO:0000256" key="5">
    <source>
        <dbReference type="SAM" id="Phobius"/>
    </source>
</evidence>
<evidence type="ECO:0000313" key="7">
    <source>
        <dbReference type="Proteomes" id="UP001201873"/>
    </source>
</evidence>
<dbReference type="NCBIfam" id="NF033740">
    <property type="entry name" value="MarP_fam_protase"/>
    <property type="match status" value="1"/>
</dbReference>
<evidence type="ECO:0000256" key="2">
    <source>
        <dbReference type="ARBA" id="ARBA00022692"/>
    </source>
</evidence>
<keyword evidence="2 5" id="KW-0812">Transmembrane</keyword>
<keyword evidence="7" id="KW-1185">Reference proteome</keyword>
<evidence type="ECO:0000256" key="4">
    <source>
        <dbReference type="ARBA" id="ARBA00023136"/>
    </source>
</evidence>
<dbReference type="GO" id="GO:0006508">
    <property type="term" value="P:proteolysis"/>
    <property type="evidence" value="ECO:0007669"/>
    <property type="project" value="UniProtKB-KW"/>
</dbReference>
<dbReference type="InterPro" id="IPR009003">
    <property type="entry name" value="Peptidase_S1_PA"/>
</dbReference>
<dbReference type="EMBL" id="JALKFT010000001">
    <property type="protein sequence ID" value="MCK9874318.1"/>
    <property type="molecule type" value="Genomic_DNA"/>
</dbReference>
<comment type="subcellular location">
    <subcellularLocation>
        <location evidence="1">Membrane</location>
        <topology evidence="1">Multi-pass membrane protein</topology>
    </subcellularLocation>
</comment>
<dbReference type="PANTHER" id="PTHR43019:SF23">
    <property type="entry name" value="PROTEASE DO-LIKE 5, CHLOROPLASTIC"/>
    <property type="match status" value="1"/>
</dbReference>
<dbReference type="Proteomes" id="UP001201873">
    <property type="component" value="Unassembled WGS sequence"/>
</dbReference>
<protein>
    <submittedName>
        <fullName evidence="6">MarP family serine protease</fullName>
        <ecNumber evidence="6">3.4.21.-</ecNumber>
    </submittedName>
</protein>
<evidence type="ECO:0000256" key="1">
    <source>
        <dbReference type="ARBA" id="ARBA00004141"/>
    </source>
</evidence>
<evidence type="ECO:0000313" key="6">
    <source>
        <dbReference type="EMBL" id="MCK9874318.1"/>
    </source>
</evidence>
<proteinExistence type="predicted"/>
<gene>
    <name evidence="6" type="ORF">MXD59_00715</name>
</gene>
<feature type="transmembrane region" description="Helical" evidence="5">
    <location>
        <begin position="58"/>
        <end position="80"/>
    </location>
</feature>
<reference evidence="6 7" key="1">
    <citation type="submission" date="2022-04" db="EMBL/GenBank/DDBJ databases">
        <title>Genome diversity in the genus Frankia.</title>
        <authorList>
            <person name="Carlos-Shanley C."/>
            <person name="Hahn D."/>
        </authorList>
    </citation>
    <scope>NUCLEOTIDE SEQUENCE [LARGE SCALE GENOMIC DNA]</scope>
    <source>
        <strain evidence="6 7">Ag45/Mut15</strain>
    </source>
</reference>
<dbReference type="InterPro" id="IPR001940">
    <property type="entry name" value="Peptidase_S1C"/>
</dbReference>
<name>A0ABT0JRY7_9ACTN</name>